<name>A0AAW6T4S9_9MICO</name>
<comment type="caution">
    <text evidence="3">The sequence shown here is derived from an EMBL/GenBank/DDBJ whole genome shotgun (WGS) entry which is preliminary data.</text>
</comment>
<gene>
    <name evidence="3" type="ORF">QF206_04750</name>
</gene>
<keyword evidence="2" id="KW-1133">Transmembrane helix</keyword>
<keyword evidence="2" id="KW-0812">Transmembrane</keyword>
<feature type="region of interest" description="Disordered" evidence="1">
    <location>
        <begin position="1"/>
        <end position="22"/>
    </location>
</feature>
<keyword evidence="4" id="KW-1185">Reference proteome</keyword>
<accession>A0AAW6T4S9</accession>
<feature type="compositionally biased region" description="Polar residues" evidence="1">
    <location>
        <begin position="1"/>
        <end position="18"/>
    </location>
</feature>
<dbReference type="AlphaFoldDB" id="A0AAW6T4S9"/>
<protein>
    <recommendedName>
        <fullName evidence="5">DUF4337 domain-containing protein</fullName>
    </recommendedName>
</protein>
<feature type="transmembrane region" description="Helical" evidence="2">
    <location>
        <begin position="217"/>
        <end position="241"/>
    </location>
</feature>
<reference evidence="3 4" key="1">
    <citation type="submission" date="2023-04" db="EMBL/GenBank/DDBJ databases">
        <title>Klugiella caeni sp. nov. isolated from the sludge of biochemical tank.</title>
        <authorList>
            <person name="Geng K."/>
        </authorList>
    </citation>
    <scope>NUCLEOTIDE SEQUENCE [LARGE SCALE GENOMIC DNA]</scope>
    <source>
        <strain evidence="3 4">YN-L-19</strain>
    </source>
</reference>
<dbReference type="Proteomes" id="UP001321506">
    <property type="component" value="Unassembled WGS sequence"/>
</dbReference>
<evidence type="ECO:0000313" key="3">
    <source>
        <dbReference type="EMBL" id="MDI2098274.1"/>
    </source>
</evidence>
<keyword evidence="2" id="KW-0472">Membrane</keyword>
<dbReference type="EMBL" id="JASATX010000001">
    <property type="protein sequence ID" value="MDI2098274.1"/>
    <property type="molecule type" value="Genomic_DNA"/>
</dbReference>
<sequence length="243" mass="26296">MTTLDTTQTTPEAAQPSASEGPDRGFRLADLFGNTELVIVILLGVASVFTAWATFQAALYGGMTDSSYAKGQSAQTEAESLYLEANQLFVQDVQTFARLTELTVDMENPDPAIAAAASTKFDTLHFVSVDEVLDAAMIWSQEQDAADGYVGPFDSEEYFAARFGAWQEQDSASAAMIEEGDLYNAYSDRLELNTTLMAITLFLLGVAAVVRRRRTQWTLIAFGTGIFAIAAVLTAIVPVTWLG</sequence>
<evidence type="ECO:0008006" key="5">
    <source>
        <dbReference type="Google" id="ProtNLM"/>
    </source>
</evidence>
<evidence type="ECO:0000313" key="4">
    <source>
        <dbReference type="Proteomes" id="UP001321506"/>
    </source>
</evidence>
<evidence type="ECO:0000256" key="1">
    <source>
        <dbReference type="SAM" id="MobiDB-lite"/>
    </source>
</evidence>
<evidence type="ECO:0000256" key="2">
    <source>
        <dbReference type="SAM" id="Phobius"/>
    </source>
</evidence>
<feature type="transmembrane region" description="Helical" evidence="2">
    <location>
        <begin position="37"/>
        <end position="59"/>
    </location>
</feature>
<proteinExistence type="predicted"/>
<feature type="transmembrane region" description="Helical" evidence="2">
    <location>
        <begin position="192"/>
        <end position="210"/>
    </location>
</feature>
<organism evidence="3 4">
    <name type="scientific">Ruicaihuangia caeni</name>
    <dbReference type="NCBI Taxonomy" id="3042517"/>
    <lineage>
        <taxon>Bacteria</taxon>
        <taxon>Bacillati</taxon>
        <taxon>Actinomycetota</taxon>
        <taxon>Actinomycetes</taxon>
        <taxon>Micrococcales</taxon>
        <taxon>Microbacteriaceae</taxon>
        <taxon>Ruicaihuangia</taxon>
    </lineage>
</organism>
<dbReference type="RefSeq" id="WP_281488019.1">
    <property type="nucleotide sequence ID" value="NZ_JASATX010000001.1"/>
</dbReference>